<feature type="region of interest" description="Disordered" evidence="1">
    <location>
        <begin position="545"/>
        <end position="573"/>
    </location>
</feature>
<dbReference type="PANTHER" id="PTHR15871">
    <property type="entry name" value="PH DOMAIN-CONTAINING PROTEIN"/>
    <property type="match status" value="1"/>
</dbReference>
<evidence type="ECO:0000259" key="2">
    <source>
        <dbReference type="PROSITE" id="PS50003"/>
    </source>
</evidence>
<dbReference type="InterPro" id="IPR001849">
    <property type="entry name" value="PH_domain"/>
</dbReference>
<evidence type="ECO:0000313" key="4">
    <source>
        <dbReference type="Proteomes" id="UP000694569"/>
    </source>
</evidence>
<feature type="region of interest" description="Disordered" evidence="1">
    <location>
        <begin position="274"/>
        <end position="491"/>
    </location>
</feature>
<dbReference type="SUPFAM" id="SSF50729">
    <property type="entry name" value="PH domain-like"/>
    <property type="match status" value="1"/>
</dbReference>
<feature type="compositionally biased region" description="Polar residues" evidence="1">
    <location>
        <begin position="307"/>
        <end position="320"/>
    </location>
</feature>
<dbReference type="Proteomes" id="UP000694569">
    <property type="component" value="Unplaced"/>
</dbReference>
<feature type="compositionally biased region" description="Basic and acidic residues" evidence="1">
    <location>
        <begin position="401"/>
        <end position="412"/>
    </location>
</feature>
<proteinExistence type="predicted"/>
<reference evidence="3" key="2">
    <citation type="submission" date="2025-09" db="UniProtKB">
        <authorList>
            <consortium name="Ensembl"/>
        </authorList>
    </citation>
    <scope>IDENTIFICATION</scope>
</reference>
<evidence type="ECO:0000256" key="1">
    <source>
        <dbReference type="SAM" id="MobiDB-lite"/>
    </source>
</evidence>
<dbReference type="OrthoDB" id="8860305at2759"/>
<dbReference type="Gene3D" id="2.30.29.30">
    <property type="entry name" value="Pleckstrin-homology domain (PH domain)/Phosphotyrosine-binding domain (PTB)"/>
    <property type="match status" value="1"/>
</dbReference>
<gene>
    <name evidence="3" type="primary">PLEKHO2</name>
</gene>
<dbReference type="AlphaFoldDB" id="A0A8C5MC78"/>
<protein>
    <submittedName>
        <fullName evidence="3">Pleckstrin homology domain containing O2</fullName>
    </submittedName>
</protein>
<dbReference type="SMART" id="SM00233">
    <property type="entry name" value="PH"/>
    <property type="match status" value="1"/>
</dbReference>
<keyword evidence="4" id="KW-1185">Reference proteome</keyword>
<dbReference type="GeneTree" id="ENSGT00530000063760"/>
<accession>A0A8C5MC78</accession>
<feature type="domain" description="PH" evidence="2">
    <location>
        <begin position="104"/>
        <end position="204"/>
    </location>
</feature>
<evidence type="ECO:0000313" key="3">
    <source>
        <dbReference type="Ensembl" id="ENSLLEP00000009949.1"/>
    </source>
</evidence>
<reference evidence="3" key="1">
    <citation type="submission" date="2025-08" db="UniProtKB">
        <authorList>
            <consortium name="Ensembl"/>
        </authorList>
    </citation>
    <scope>IDENTIFICATION</scope>
</reference>
<feature type="compositionally biased region" description="Polar residues" evidence="1">
    <location>
        <begin position="362"/>
        <end position="374"/>
    </location>
</feature>
<organism evidence="3 4">
    <name type="scientific">Leptobrachium leishanense</name>
    <name type="common">Leishan spiny toad</name>
    <dbReference type="NCBI Taxonomy" id="445787"/>
    <lineage>
        <taxon>Eukaryota</taxon>
        <taxon>Metazoa</taxon>
        <taxon>Chordata</taxon>
        <taxon>Craniata</taxon>
        <taxon>Vertebrata</taxon>
        <taxon>Euteleostomi</taxon>
        <taxon>Amphibia</taxon>
        <taxon>Batrachia</taxon>
        <taxon>Anura</taxon>
        <taxon>Pelobatoidea</taxon>
        <taxon>Megophryidae</taxon>
        <taxon>Leptobrachium</taxon>
    </lineage>
</organism>
<dbReference type="PROSITE" id="PS50003">
    <property type="entry name" value="PH_DOMAIN"/>
    <property type="match status" value="1"/>
</dbReference>
<feature type="compositionally biased region" description="Basic and acidic residues" evidence="1">
    <location>
        <begin position="331"/>
        <end position="358"/>
    </location>
</feature>
<dbReference type="InterPro" id="IPR043448">
    <property type="entry name" value="PKHO1/2"/>
</dbReference>
<dbReference type="Pfam" id="PF00169">
    <property type="entry name" value="PH"/>
    <property type="match status" value="1"/>
</dbReference>
<sequence length="667" mass="72220">LLGAGLGTGGFLAAGLGGGAGLGDLLGTGGFPGAPSRAADPLAAGLGKGTGLGVGGLLEAGFTSGAHLETAVGLGARGCCRDLSTGACLEGVKGRRNSTPTSQIPIKAGWLKKSSGLLGLWKERYILLLQTQLLLCESEDEKKCLETLELASYERCQDQKAFLKRKRHFTLVPSPGTKVQDVKFLAKNAEERDIWIQALNDGINRGKNKILDEVKVDSSISLEHVTRDRVKVGGAKRRPPTRIHLKEVAEAAEDDSLRLGLDSLKTEALTVVPHIPKSVEPEPEPEPPKPTVKTALLPSKPRPRSSCEVQTSDTVDNDSQIPHPPSPPSKALKEGVYAKEKLLSEAEETKQGEGETGFKRSISGSLENLENNVKTPPKPPPKILSDKTKIKWLGSSSDLLDSERLQSEEKGSKQNLLEIESDEHGRSPSPARKVLVDAQEAPGLKHSMDSVDSEDQNVSNSPGDQHIEDEDNQGTMSTMAEEKELENDEDQKNETLGLKDFMEHSNVVPEREVQSPQVGEPVPGITCTLAASSFPVIKPRSSSMGDLLSDASMDDGSNNNRQSRKPLLPSKDHLREMELKLASGREKTETLLNRVLQGQFVKGLESNGPDVNAKLLLNEAVQQLREASQVLQELKETSVLSKMPEVITEKETEKQKELLTLYRRSLP</sequence>
<dbReference type="InterPro" id="IPR011993">
    <property type="entry name" value="PH-like_dom_sf"/>
</dbReference>
<name>A0A8C5MC78_9ANUR</name>
<dbReference type="PANTHER" id="PTHR15871:SF2">
    <property type="entry name" value="PLECKSTRIN HOMOLOGY DOMAIN-CONTAINING FAMILY O MEMBER 2"/>
    <property type="match status" value="1"/>
</dbReference>
<dbReference type="GO" id="GO:0071888">
    <property type="term" value="P:macrophage apoptotic process"/>
    <property type="evidence" value="ECO:0007669"/>
    <property type="project" value="TreeGrafter"/>
</dbReference>
<dbReference type="Ensembl" id="ENSLLET00000010333.1">
    <property type="protein sequence ID" value="ENSLLEP00000009949.1"/>
    <property type="gene ID" value="ENSLLEG00000006192.1"/>
</dbReference>